<name>A0A819MPW9_9BILA</name>
<evidence type="ECO:0000256" key="8">
    <source>
        <dbReference type="ARBA" id="ARBA00023242"/>
    </source>
</evidence>
<dbReference type="Gene3D" id="1.10.565.10">
    <property type="entry name" value="Retinoid X Receptor"/>
    <property type="match status" value="1"/>
</dbReference>
<feature type="domain" description="Nuclear receptor" evidence="9">
    <location>
        <begin position="20"/>
        <end position="73"/>
    </location>
</feature>
<keyword evidence="7" id="KW-0675">Receptor</keyword>
<keyword evidence="1" id="KW-0479">Metal-binding</keyword>
<evidence type="ECO:0000256" key="7">
    <source>
        <dbReference type="ARBA" id="ARBA00023170"/>
    </source>
</evidence>
<keyword evidence="4" id="KW-0805">Transcription regulation</keyword>
<dbReference type="InterPro" id="IPR035500">
    <property type="entry name" value="NHR-like_dom_sf"/>
</dbReference>
<reference evidence="10" key="1">
    <citation type="submission" date="2021-02" db="EMBL/GenBank/DDBJ databases">
        <authorList>
            <person name="Nowell W R."/>
        </authorList>
    </citation>
    <scope>NUCLEOTIDE SEQUENCE</scope>
</reference>
<dbReference type="InterPro" id="IPR013088">
    <property type="entry name" value="Znf_NHR/GATA"/>
</dbReference>
<evidence type="ECO:0000256" key="6">
    <source>
        <dbReference type="ARBA" id="ARBA00023163"/>
    </source>
</evidence>
<evidence type="ECO:0000256" key="1">
    <source>
        <dbReference type="ARBA" id="ARBA00022723"/>
    </source>
</evidence>
<keyword evidence="6" id="KW-0804">Transcription</keyword>
<dbReference type="Gene3D" id="3.30.50.10">
    <property type="entry name" value="Erythroid Transcription Factor GATA-1, subunit A"/>
    <property type="match status" value="1"/>
</dbReference>
<dbReference type="GO" id="GO:0008270">
    <property type="term" value="F:zinc ion binding"/>
    <property type="evidence" value="ECO:0007669"/>
    <property type="project" value="UniProtKB-KW"/>
</dbReference>
<comment type="caution">
    <text evidence="10">The sequence shown here is derived from an EMBL/GenBank/DDBJ whole genome shotgun (WGS) entry which is preliminary data.</text>
</comment>
<keyword evidence="8" id="KW-0539">Nucleus</keyword>
<gene>
    <name evidence="10" type="ORF">JBS370_LOCUS25243</name>
</gene>
<evidence type="ECO:0000256" key="4">
    <source>
        <dbReference type="ARBA" id="ARBA00023015"/>
    </source>
</evidence>
<dbReference type="EMBL" id="CAJOBD010004137">
    <property type="protein sequence ID" value="CAF3982188.1"/>
    <property type="molecule type" value="Genomic_DNA"/>
</dbReference>
<dbReference type="Proteomes" id="UP000663836">
    <property type="component" value="Unassembled WGS sequence"/>
</dbReference>
<dbReference type="InterPro" id="IPR001628">
    <property type="entry name" value="Znf_hrmn_rcpt"/>
</dbReference>
<keyword evidence="3" id="KW-0862">Zinc</keyword>
<dbReference type="GO" id="GO:0003700">
    <property type="term" value="F:DNA-binding transcription factor activity"/>
    <property type="evidence" value="ECO:0007669"/>
    <property type="project" value="InterPro"/>
</dbReference>
<evidence type="ECO:0000256" key="5">
    <source>
        <dbReference type="ARBA" id="ARBA00023125"/>
    </source>
</evidence>
<dbReference type="PROSITE" id="PS51030">
    <property type="entry name" value="NUCLEAR_REC_DBD_2"/>
    <property type="match status" value="1"/>
</dbReference>
<evidence type="ECO:0000256" key="2">
    <source>
        <dbReference type="ARBA" id="ARBA00022771"/>
    </source>
</evidence>
<evidence type="ECO:0000256" key="3">
    <source>
        <dbReference type="ARBA" id="ARBA00022833"/>
    </source>
</evidence>
<evidence type="ECO:0000313" key="11">
    <source>
        <dbReference type="Proteomes" id="UP000663836"/>
    </source>
</evidence>
<keyword evidence="5" id="KW-0238">DNA-binding</keyword>
<keyword evidence="2" id="KW-0863">Zinc-finger</keyword>
<dbReference type="Pfam" id="PF00105">
    <property type="entry name" value="zf-C4"/>
    <property type="match status" value="1"/>
</dbReference>
<accession>A0A819MPW9</accession>
<dbReference type="GO" id="GO:0043565">
    <property type="term" value="F:sequence-specific DNA binding"/>
    <property type="evidence" value="ECO:0007669"/>
    <property type="project" value="InterPro"/>
</dbReference>
<dbReference type="AlphaFoldDB" id="A0A819MPW9"/>
<protein>
    <recommendedName>
        <fullName evidence="9">Nuclear receptor domain-containing protein</fullName>
    </recommendedName>
</protein>
<proteinExistence type="predicted"/>
<evidence type="ECO:0000313" key="10">
    <source>
        <dbReference type="EMBL" id="CAF3982188.1"/>
    </source>
</evidence>
<dbReference type="SMART" id="SM00399">
    <property type="entry name" value="ZnF_C4"/>
    <property type="match status" value="1"/>
</dbReference>
<sequence>MEESFSNNLMDKKRQSKIVKSECKICGVPALCSYLGIMSCGLCKMFFKRNAEHGKELLKCDFDGNCEINLNNRHFPTLNLLQADQSTLNIDQWNLISNLSHCYDEYSGLSMGERIMREQNALPLKLRLKSASLIEFTRIALDGLRLLYEKNQDFVSLSVYDRSILLQSTLKHTGCLATNFLLYKVGAMDYPMYYDTIQKIANSSVVPIAKRLSTQLDFDMIIKKLLLAIVSFSTINLIGYTNISSINLSNIKQILHIQDIYIELLWRYLLYKYNFEQTVKYFSDILRCLFTANEIMFTIEEVQWYKDQTDSLVQQTEQTLILND</sequence>
<dbReference type="SUPFAM" id="SSF48508">
    <property type="entry name" value="Nuclear receptor ligand-binding domain"/>
    <property type="match status" value="1"/>
</dbReference>
<organism evidence="10 11">
    <name type="scientific">Rotaria sordida</name>
    <dbReference type="NCBI Taxonomy" id="392033"/>
    <lineage>
        <taxon>Eukaryota</taxon>
        <taxon>Metazoa</taxon>
        <taxon>Spiralia</taxon>
        <taxon>Gnathifera</taxon>
        <taxon>Rotifera</taxon>
        <taxon>Eurotatoria</taxon>
        <taxon>Bdelloidea</taxon>
        <taxon>Philodinida</taxon>
        <taxon>Philodinidae</taxon>
        <taxon>Rotaria</taxon>
    </lineage>
</organism>
<dbReference type="SUPFAM" id="SSF57716">
    <property type="entry name" value="Glucocorticoid receptor-like (DNA-binding domain)"/>
    <property type="match status" value="1"/>
</dbReference>
<evidence type="ECO:0000259" key="9">
    <source>
        <dbReference type="PROSITE" id="PS51030"/>
    </source>
</evidence>